<keyword evidence="2" id="KW-0472">Membrane</keyword>
<evidence type="ECO:0000256" key="1">
    <source>
        <dbReference type="SAM" id="MobiDB-lite"/>
    </source>
</evidence>
<evidence type="ECO:0000256" key="2">
    <source>
        <dbReference type="SAM" id="Phobius"/>
    </source>
</evidence>
<feature type="region of interest" description="Disordered" evidence="1">
    <location>
        <begin position="288"/>
        <end position="332"/>
    </location>
</feature>
<evidence type="ECO:0000313" key="4">
    <source>
        <dbReference type="Proteomes" id="UP000250266"/>
    </source>
</evidence>
<feature type="compositionally biased region" description="Basic and acidic residues" evidence="1">
    <location>
        <begin position="288"/>
        <end position="302"/>
    </location>
</feature>
<gene>
    <name evidence="3" type="ORF">K432DRAFT_300738</name>
</gene>
<reference evidence="3 4" key="1">
    <citation type="journal article" date="2016" name="Nat. Commun.">
        <title>Ectomycorrhizal ecology is imprinted in the genome of the dominant symbiotic fungus Cenococcum geophilum.</title>
        <authorList>
            <consortium name="DOE Joint Genome Institute"/>
            <person name="Peter M."/>
            <person name="Kohler A."/>
            <person name="Ohm R.A."/>
            <person name="Kuo A."/>
            <person name="Krutzmann J."/>
            <person name="Morin E."/>
            <person name="Arend M."/>
            <person name="Barry K.W."/>
            <person name="Binder M."/>
            <person name="Choi C."/>
            <person name="Clum A."/>
            <person name="Copeland A."/>
            <person name="Grisel N."/>
            <person name="Haridas S."/>
            <person name="Kipfer T."/>
            <person name="LaButti K."/>
            <person name="Lindquist E."/>
            <person name="Lipzen A."/>
            <person name="Maire R."/>
            <person name="Meier B."/>
            <person name="Mihaltcheva S."/>
            <person name="Molinier V."/>
            <person name="Murat C."/>
            <person name="Poggeler S."/>
            <person name="Quandt C.A."/>
            <person name="Sperisen C."/>
            <person name="Tritt A."/>
            <person name="Tisserant E."/>
            <person name="Crous P.W."/>
            <person name="Henrissat B."/>
            <person name="Nehls U."/>
            <person name="Egli S."/>
            <person name="Spatafora J.W."/>
            <person name="Grigoriev I.V."/>
            <person name="Martin F.M."/>
        </authorList>
    </citation>
    <scope>NUCLEOTIDE SEQUENCE [LARGE SCALE GENOMIC DNA]</scope>
    <source>
        <strain evidence="3 4">CBS 459.81</strain>
    </source>
</reference>
<feature type="transmembrane region" description="Helical" evidence="2">
    <location>
        <begin position="127"/>
        <end position="144"/>
    </location>
</feature>
<dbReference type="OrthoDB" id="10010954at2759"/>
<feature type="compositionally biased region" description="Basic and acidic residues" evidence="1">
    <location>
        <begin position="314"/>
        <end position="332"/>
    </location>
</feature>
<keyword evidence="4" id="KW-1185">Reference proteome</keyword>
<keyword evidence="2" id="KW-1133">Transmembrane helix</keyword>
<evidence type="ECO:0008006" key="5">
    <source>
        <dbReference type="Google" id="ProtNLM"/>
    </source>
</evidence>
<organism evidence="3 4">
    <name type="scientific">Lepidopterella palustris CBS 459.81</name>
    <dbReference type="NCBI Taxonomy" id="1314670"/>
    <lineage>
        <taxon>Eukaryota</taxon>
        <taxon>Fungi</taxon>
        <taxon>Dikarya</taxon>
        <taxon>Ascomycota</taxon>
        <taxon>Pezizomycotina</taxon>
        <taxon>Dothideomycetes</taxon>
        <taxon>Pleosporomycetidae</taxon>
        <taxon>Mytilinidiales</taxon>
        <taxon>Argynnaceae</taxon>
        <taxon>Lepidopterella</taxon>
    </lineage>
</organism>
<accession>A0A8E2E7X8</accession>
<feature type="transmembrane region" description="Helical" evidence="2">
    <location>
        <begin position="151"/>
        <end position="171"/>
    </location>
</feature>
<sequence>MATSNSTTILISRSAKHFKNLPSGPVSDHANAAALTLSVTITVYAIFRQFIFEKWLLHWLYGTIYTDMKKILPGKNNERIRRGFVNHHMSAVAKVIMFCIGVAPLFWVTCGNSDFDTCFGGSCHIKVGDVFVVLFQIMVTMYAFELCYRTVSLVSFLHHVGTIIIGEFAIYLSQLYDQEKSAKVEFLLCLWWGFFDLIAEFWPHIAMILYRIYPNNHTLLKRAFFCAAALTIAGTITETMMIFYLFGSVWSQWTLPFMIATPILHCIFSAAQVWGSWKEYNMGKNQQRLEREGDAKRRDRNIESGLGSETSLASKHDEMDDVEPEKGDKTVS</sequence>
<feature type="transmembrane region" description="Helical" evidence="2">
    <location>
        <begin position="191"/>
        <end position="212"/>
    </location>
</feature>
<feature type="transmembrane region" description="Helical" evidence="2">
    <location>
        <begin position="89"/>
        <end position="107"/>
    </location>
</feature>
<feature type="transmembrane region" description="Helical" evidence="2">
    <location>
        <begin position="224"/>
        <end position="247"/>
    </location>
</feature>
<protein>
    <recommendedName>
        <fullName evidence="5">TLC domain-containing protein</fullName>
    </recommendedName>
</protein>
<evidence type="ECO:0000313" key="3">
    <source>
        <dbReference type="EMBL" id="OCK79030.1"/>
    </source>
</evidence>
<feature type="transmembrane region" description="Helical" evidence="2">
    <location>
        <begin position="253"/>
        <end position="274"/>
    </location>
</feature>
<keyword evidence="2" id="KW-0812">Transmembrane</keyword>
<feature type="transmembrane region" description="Helical" evidence="2">
    <location>
        <begin position="29"/>
        <end position="47"/>
    </location>
</feature>
<proteinExistence type="predicted"/>
<dbReference type="AlphaFoldDB" id="A0A8E2E7X8"/>
<dbReference type="Proteomes" id="UP000250266">
    <property type="component" value="Unassembled WGS sequence"/>
</dbReference>
<name>A0A8E2E7X8_9PEZI</name>
<dbReference type="EMBL" id="KV745027">
    <property type="protein sequence ID" value="OCK79030.1"/>
    <property type="molecule type" value="Genomic_DNA"/>
</dbReference>